<sequence length="204" mass="22373">MKRKNTVPLLVVAAIVFSGCGNAAPKEDTPKQAAQEKTAENKEAEKKSIEVQENLLSVEITIPASLVGKNIDNAVENAKKKGVSDVKKNDDGSLTYKMSKRKHKEMLDEMKAEIVKQVDEVKDGTTFKSVKNVEYNNDLTEFTITVDEKAFSKSMDGMAGMGLGLTSRFYQIMSGVKPGEDKAVIQYKDSDSGKVIKTVTYPAK</sequence>
<evidence type="ECO:0000256" key="1">
    <source>
        <dbReference type="SAM" id="MobiDB-lite"/>
    </source>
</evidence>
<dbReference type="AlphaFoldDB" id="A0A165PUX2"/>
<keyword evidence="5" id="KW-1185">Reference proteome</keyword>
<feature type="region of interest" description="Disordered" evidence="1">
    <location>
        <begin position="23"/>
        <end position="47"/>
    </location>
</feature>
<dbReference type="EMBL" id="LQRA01000100">
    <property type="protein sequence ID" value="KZE72642.1"/>
    <property type="molecule type" value="Genomic_DNA"/>
</dbReference>
<reference evidence="5" key="1">
    <citation type="submission" date="2016-01" db="EMBL/GenBank/DDBJ databases">
        <title>Draft genome of Chromobacterium sp. F49.</title>
        <authorList>
            <person name="Hong K.W."/>
        </authorList>
    </citation>
    <scope>NUCLEOTIDE SEQUENCE [LARGE SCALE GENOMIC DNA]</scope>
    <source>
        <strain evidence="5">M63</strain>
    </source>
</reference>
<feature type="signal peptide" evidence="2">
    <location>
        <begin position="1"/>
        <end position="23"/>
    </location>
</feature>
<feature type="chain" id="PRO_5007864305" description="Antigen I/II N-terminal domain-containing protein" evidence="2">
    <location>
        <begin position="24"/>
        <end position="204"/>
    </location>
</feature>
<gene>
    <name evidence="4" type="ORF">AV654_33285</name>
</gene>
<organism evidence="4 5">
    <name type="scientific">Paenibacillus elgii</name>
    <dbReference type="NCBI Taxonomy" id="189691"/>
    <lineage>
        <taxon>Bacteria</taxon>
        <taxon>Bacillati</taxon>
        <taxon>Bacillota</taxon>
        <taxon>Bacilli</taxon>
        <taxon>Bacillales</taxon>
        <taxon>Paenibacillaceae</taxon>
        <taxon>Paenibacillus</taxon>
    </lineage>
</organism>
<dbReference type="Proteomes" id="UP000076563">
    <property type="component" value="Unassembled WGS sequence"/>
</dbReference>
<comment type="caution">
    <text evidence="4">The sequence shown here is derived from an EMBL/GenBank/DDBJ whole genome shotgun (WGS) entry which is preliminary data.</text>
</comment>
<name>A0A165PUX2_9BACL</name>
<feature type="compositionally biased region" description="Basic and acidic residues" evidence="1">
    <location>
        <begin position="37"/>
        <end position="47"/>
    </location>
</feature>
<dbReference type="OrthoDB" id="1849839at2"/>
<dbReference type="RefSeq" id="WP_063187509.1">
    <property type="nucleotide sequence ID" value="NZ_LQRA01000100.1"/>
</dbReference>
<evidence type="ECO:0000313" key="4">
    <source>
        <dbReference type="EMBL" id="KZE72642.1"/>
    </source>
</evidence>
<accession>A0A165PUX2</accession>
<protein>
    <recommendedName>
        <fullName evidence="3">Antigen I/II N-terminal domain-containing protein</fullName>
    </recommendedName>
</protein>
<dbReference type="Pfam" id="PF18652">
    <property type="entry name" value="Adhesin_P1_N"/>
    <property type="match status" value="1"/>
</dbReference>
<evidence type="ECO:0000259" key="3">
    <source>
        <dbReference type="Pfam" id="PF18652"/>
    </source>
</evidence>
<proteinExistence type="predicted"/>
<feature type="domain" description="Antigen I/II N-terminal" evidence="3">
    <location>
        <begin position="56"/>
        <end position="156"/>
    </location>
</feature>
<evidence type="ECO:0000313" key="5">
    <source>
        <dbReference type="Proteomes" id="UP000076563"/>
    </source>
</evidence>
<evidence type="ECO:0000256" key="2">
    <source>
        <dbReference type="SAM" id="SignalP"/>
    </source>
</evidence>
<dbReference type="InterPro" id="IPR041324">
    <property type="entry name" value="AgI/II_N"/>
</dbReference>
<keyword evidence="2" id="KW-0732">Signal</keyword>
<dbReference type="STRING" id="1007103.GCA_000213315_01162"/>
<dbReference type="PROSITE" id="PS51257">
    <property type="entry name" value="PROKAR_LIPOPROTEIN"/>
    <property type="match status" value="1"/>
</dbReference>